<gene>
    <name evidence="1" type="ORF">K1T71_011373</name>
</gene>
<sequence length="192" mass="22118">MEGFGKLSLLTVFLVASISAWFITNINNVFVAAEDVCMEDDLEDISFEEARKRFNLMIFPGTKWCGAGNTAENYDDLGSARETDMCCRDHDNCPDLILAGETQHNLTNDAFYTRLNCGCDEKFRQCLNDANSRVANKIGKIYFNALGTQCYREDYPIKSCIKRGGWFKRKCVEYEYDTESPKKYQWFDVINY</sequence>
<name>A0ACC1CNZ4_9NEOP</name>
<evidence type="ECO:0000313" key="1">
    <source>
        <dbReference type="EMBL" id="KAJ0173197.1"/>
    </source>
</evidence>
<dbReference type="Proteomes" id="UP000824533">
    <property type="component" value="Linkage Group LG20"/>
</dbReference>
<proteinExistence type="predicted"/>
<comment type="caution">
    <text evidence="1">The sequence shown here is derived from an EMBL/GenBank/DDBJ whole genome shotgun (WGS) entry which is preliminary data.</text>
</comment>
<evidence type="ECO:0000313" key="2">
    <source>
        <dbReference type="Proteomes" id="UP000824533"/>
    </source>
</evidence>
<keyword evidence="2" id="KW-1185">Reference proteome</keyword>
<accession>A0ACC1CNZ4</accession>
<protein>
    <submittedName>
        <fullName evidence="1">Uncharacterized protein</fullName>
    </submittedName>
</protein>
<organism evidence="1 2">
    <name type="scientific">Dendrolimus kikuchii</name>
    <dbReference type="NCBI Taxonomy" id="765133"/>
    <lineage>
        <taxon>Eukaryota</taxon>
        <taxon>Metazoa</taxon>
        <taxon>Ecdysozoa</taxon>
        <taxon>Arthropoda</taxon>
        <taxon>Hexapoda</taxon>
        <taxon>Insecta</taxon>
        <taxon>Pterygota</taxon>
        <taxon>Neoptera</taxon>
        <taxon>Endopterygota</taxon>
        <taxon>Lepidoptera</taxon>
        <taxon>Glossata</taxon>
        <taxon>Ditrysia</taxon>
        <taxon>Bombycoidea</taxon>
        <taxon>Lasiocampidae</taxon>
        <taxon>Dendrolimus</taxon>
    </lineage>
</organism>
<dbReference type="EMBL" id="CM034406">
    <property type="protein sequence ID" value="KAJ0173197.1"/>
    <property type="molecule type" value="Genomic_DNA"/>
</dbReference>
<reference evidence="1 2" key="1">
    <citation type="journal article" date="2021" name="Front. Genet.">
        <title>Chromosome-Level Genome Assembly Reveals Significant Gene Expansion in the Toll and IMD Signaling Pathways of Dendrolimus kikuchii.</title>
        <authorList>
            <person name="Zhou J."/>
            <person name="Wu P."/>
            <person name="Xiong Z."/>
            <person name="Liu N."/>
            <person name="Zhao N."/>
            <person name="Ji M."/>
            <person name="Qiu Y."/>
            <person name="Yang B."/>
        </authorList>
    </citation>
    <scope>NUCLEOTIDE SEQUENCE [LARGE SCALE GENOMIC DNA]</scope>
    <source>
        <strain evidence="1">Ann1</strain>
    </source>
</reference>